<name>A0ABV3EVN8_9ACTN</name>
<dbReference type="EC" id="2.4.2.18" evidence="5"/>
<sequence length="347" mass="35295">MKTALRTLAGGGRLTREQAGRAMAAVLGGEATPAQIAGFAMALSARPADVEEIVGLVATARAFGTVLPGDGHVLDTCGTGGDGHDTFNISTTAAVVAAACGVPVAKHGNRSASSSCGSADVLEALGVGIDLGPDEAAACLSGTGITFLFAPVFQPAFRHAAGPRRELGVRTVFNVLGPLCNPAGARYQTLGVSDPALLEVMAEVLHRLGTEHALVFCAEDGLDELSTCSPSQVVELVRGRTTRYRLDPADLGIAPATLADLRGGDAAENAEIVRRILAGEPGPRRDVVLLNTAAALRAAGVSGDWREGLALAADAVDGGRARALLDDWITATAKPAPAAARREGTTP</sequence>
<feature type="binding site" evidence="5">
    <location>
        <position position="109"/>
    </location>
    <ligand>
        <name>anthranilate</name>
        <dbReference type="ChEBI" id="CHEBI:16567"/>
        <label>1</label>
    </ligand>
</feature>
<dbReference type="PANTHER" id="PTHR43285">
    <property type="entry name" value="ANTHRANILATE PHOSPHORIBOSYLTRANSFERASE"/>
    <property type="match status" value="1"/>
</dbReference>
<keyword evidence="9" id="KW-1185">Reference proteome</keyword>
<organism evidence="8 9">
    <name type="scientific">Streptomyces chilikensis</name>
    <dbReference type="NCBI Taxonomy" id="1194079"/>
    <lineage>
        <taxon>Bacteria</taxon>
        <taxon>Bacillati</taxon>
        <taxon>Actinomycetota</taxon>
        <taxon>Actinomycetes</taxon>
        <taxon>Kitasatosporales</taxon>
        <taxon>Streptomycetaceae</taxon>
        <taxon>Streptomyces</taxon>
    </lineage>
</organism>
<dbReference type="InterPro" id="IPR036320">
    <property type="entry name" value="Glycosyl_Trfase_fam3_N_dom_sf"/>
</dbReference>
<dbReference type="SUPFAM" id="SSF52418">
    <property type="entry name" value="Nucleoside phosphorylase/phosphoribosyltransferase catalytic domain"/>
    <property type="match status" value="1"/>
</dbReference>
<evidence type="ECO:0000256" key="5">
    <source>
        <dbReference type="HAMAP-Rule" id="MF_00211"/>
    </source>
</evidence>
<proteinExistence type="inferred from homology"/>
<reference evidence="8 9" key="1">
    <citation type="submission" date="2024-06" db="EMBL/GenBank/DDBJ databases">
        <title>The Natural Products Discovery Center: Release of the First 8490 Sequenced Strains for Exploring Actinobacteria Biosynthetic Diversity.</title>
        <authorList>
            <person name="Kalkreuter E."/>
            <person name="Kautsar S.A."/>
            <person name="Yang D."/>
            <person name="Bader C.D."/>
            <person name="Teijaro C.N."/>
            <person name="Fluegel L."/>
            <person name="Davis C.M."/>
            <person name="Simpson J.R."/>
            <person name="Lauterbach L."/>
            <person name="Steele A.D."/>
            <person name="Gui C."/>
            <person name="Meng S."/>
            <person name="Li G."/>
            <person name="Viehrig K."/>
            <person name="Ye F."/>
            <person name="Su P."/>
            <person name="Kiefer A.F."/>
            <person name="Nichols A."/>
            <person name="Cepeda A.J."/>
            <person name="Yan W."/>
            <person name="Fan B."/>
            <person name="Jiang Y."/>
            <person name="Adhikari A."/>
            <person name="Zheng C.-J."/>
            <person name="Schuster L."/>
            <person name="Cowan T.M."/>
            <person name="Smanski M.J."/>
            <person name="Chevrette M.G."/>
            <person name="De Carvalho L.P.S."/>
            <person name="Shen B."/>
        </authorList>
    </citation>
    <scope>NUCLEOTIDE SEQUENCE [LARGE SCALE GENOMIC DNA]</scope>
    <source>
        <strain evidence="8 9">NPDC048117</strain>
    </source>
</reference>
<feature type="binding site" evidence="5">
    <location>
        <begin position="81"/>
        <end position="82"/>
    </location>
    <ligand>
        <name>5-phospho-alpha-D-ribose 1-diphosphate</name>
        <dbReference type="ChEBI" id="CHEBI:58017"/>
    </ligand>
</feature>
<dbReference type="Pfam" id="PF02885">
    <property type="entry name" value="Glycos_trans_3N"/>
    <property type="match status" value="1"/>
</dbReference>
<keyword evidence="1 5" id="KW-0328">Glycosyltransferase</keyword>
<evidence type="ECO:0000313" key="9">
    <source>
        <dbReference type="Proteomes" id="UP001551584"/>
    </source>
</evidence>
<feature type="domain" description="Glycosyl transferase family 3 N-terminal" evidence="7">
    <location>
        <begin position="3"/>
        <end position="64"/>
    </location>
</feature>
<dbReference type="HAMAP" id="MF_00211">
    <property type="entry name" value="TrpD"/>
    <property type="match status" value="1"/>
</dbReference>
<evidence type="ECO:0000259" key="6">
    <source>
        <dbReference type="Pfam" id="PF00591"/>
    </source>
</evidence>
<comment type="similarity">
    <text evidence="5">Belongs to the anthranilate phosphoribosyltransferase family.</text>
</comment>
<dbReference type="InterPro" id="IPR000312">
    <property type="entry name" value="Glycosyl_Trfase_fam3"/>
</dbReference>
<protein>
    <recommendedName>
        <fullName evidence="5">Anthranilate phosphoribosyltransferase</fullName>
        <ecNumber evidence="5">2.4.2.18</ecNumber>
    </recommendedName>
</protein>
<comment type="cofactor">
    <cofactor evidence="5">
        <name>Mg(2+)</name>
        <dbReference type="ChEBI" id="CHEBI:18420"/>
    </cofactor>
    <text evidence="5">Binds 2 magnesium ions per monomer.</text>
</comment>
<gene>
    <name evidence="5 8" type="primary">trpD</name>
    <name evidence="8" type="ORF">AB0D95_23970</name>
</gene>
<evidence type="ECO:0000256" key="4">
    <source>
        <dbReference type="ARBA" id="ARBA00023141"/>
    </source>
</evidence>
<dbReference type="EMBL" id="JBEZNA010000070">
    <property type="protein sequence ID" value="MEU9580277.1"/>
    <property type="molecule type" value="Genomic_DNA"/>
</dbReference>
<evidence type="ECO:0000259" key="7">
    <source>
        <dbReference type="Pfam" id="PF02885"/>
    </source>
</evidence>
<feature type="binding site" evidence="5">
    <location>
        <position position="78"/>
    </location>
    <ligand>
        <name>5-phospho-alpha-D-ribose 1-diphosphate</name>
        <dbReference type="ChEBI" id="CHEBI:58017"/>
    </ligand>
</feature>
<dbReference type="PANTHER" id="PTHR43285:SF2">
    <property type="entry name" value="ANTHRANILATE PHOSPHORIBOSYLTRANSFERASE"/>
    <property type="match status" value="1"/>
</dbReference>
<feature type="binding site" evidence="5">
    <location>
        <position position="224"/>
    </location>
    <ligand>
        <name>Mg(2+)</name>
        <dbReference type="ChEBI" id="CHEBI:18420"/>
        <label>1</label>
    </ligand>
</feature>
<dbReference type="GO" id="GO:0004048">
    <property type="term" value="F:anthranilate phosphoribosyltransferase activity"/>
    <property type="evidence" value="ECO:0007669"/>
    <property type="project" value="UniProtKB-EC"/>
</dbReference>
<dbReference type="Pfam" id="PF00591">
    <property type="entry name" value="Glycos_transf_3"/>
    <property type="match status" value="1"/>
</dbReference>
<dbReference type="InterPro" id="IPR017459">
    <property type="entry name" value="Glycosyl_Trfase_fam3_N_dom"/>
</dbReference>
<keyword evidence="3 5" id="KW-0822">Tryptophan biosynthesis</keyword>
<keyword evidence="5" id="KW-0479">Metal-binding</keyword>
<keyword evidence="2 5" id="KW-0808">Transferase</keyword>
<dbReference type="NCBIfam" id="TIGR01245">
    <property type="entry name" value="trpD"/>
    <property type="match status" value="1"/>
</dbReference>
<dbReference type="Proteomes" id="UP001551584">
    <property type="component" value="Unassembled WGS sequence"/>
</dbReference>
<feature type="binding site" evidence="5">
    <location>
        <position position="118"/>
    </location>
    <ligand>
        <name>5-phospho-alpha-D-ribose 1-diphosphate</name>
        <dbReference type="ChEBI" id="CHEBI:58017"/>
    </ligand>
</feature>
<keyword evidence="5" id="KW-0028">Amino-acid biosynthesis</keyword>
<accession>A0ABV3EVN8</accession>
<comment type="catalytic activity">
    <reaction evidence="5">
        <text>N-(5-phospho-beta-D-ribosyl)anthranilate + diphosphate = 5-phospho-alpha-D-ribose 1-diphosphate + anthranilate</text>
        <dbReference type="Rhea" id="RHEA:11768"/>
        <dbReference type="ChEBI" id="CHEBI:16567"/>
        <dbReference type="ChEBI" id="CHEBI:18277"/>
        <dbReference type="ChEBI" id="CHEBI:33019"/>
        <dbReference type="ChEBI" id="CHEBI:58017"/>
        <dbReference type="EC" id="2.4.2.18"/>
    </reaction>
</comment>
<comment type="function">
    <text evidence="5">Catalyzes the transfer of the phosphoribosyl group of 5-phosphorylribose-1-pyrophosphate (PRPP) to anthranilate to yield N-(5'-phosphoribosyl)-anthranilate (PRA).</text>
</comment>
<feature type="binding site" evidence="5">
    <location>
        <position position="223"/>
    </location>
    <ligand>
        <name>Mg(2+)</name>
        <dbReference type="ChEBI" id="CHEBI:18420"/>
        <label>2</label>
    </ligand>
</feature>
<feature type="binding site" evidence="5">
    <location>
        <position position="86"/>
    </location>
    <ligand>
        <name>5-phospho-alpha-D-ribose 1-diphosphate</name>
        <dbReference type="ChEBI" id="CHEBI:58017"/>
    </ligand>
</feature>
<feature type="binding site" evidence="5">
    <location>
        <begin position="106"/>
        <end position="114"/>
    </location>
    <ligand>
        <name>5-phospho-alpha-D-ribose 1-diphosphate</name>
        <dbReference type="ChEBI" id="CHEBI:58017"/>
    </ligand>
</feature>
<dbReference type="Gene3D" id="1.20.970.10">
    <property type="entry name" value="Transferase, Pyrimidine Nucleoside Phosphorylase, Chain C"/>
    <property type="match status" value="1"/>
</dbReference>
<dbReference type="InterPro" id="IPR005940">
    <property type="entry name" value="Anthranilate_Pribosyl_Tfrase"/>
</dbReference>
<dbReference type="Gene3D" id="3.40.1030.10">
    <property type="entry name" value="Nucleoside phosphorylase/phosphoribosyltransferase catalytic domain"/>
    <property type="match status" value="1"/>
</dbReference>
<feature type="binding site" evidence="5">
    <location>
        <position position="224"/>
    </location>
    <ligand>
        <name>Mg(2+)</name>
        <dbReference type="ChEBI" id="CHEBI:18420"/>
        <label>2</label>
    </ligand>
</feature>
<comment type="caution">
    <text evidence="8">The sequence shown here is derived from an EMBL/GenBank/DDBJ whole genome shotgun (WGS) entry which is preliminary data.</text>
</comment>
<feature type="binding site" evidence="5">
    <location>
        <begin position="88"/>
        <end position="91"/>
    </location>
    <ligand>
        <name>5-phospho-alpha-D-ribose 1-diphosphate</name>
        <dbReference type="ChEBI" id="CHEBI:58017"/>
    </ligand>
</feature>
<feature type="binding site" evidence="5">
    <location>
        <position position="90"/>
    </location>
    <ligand>
        <name>Mg(2+)</name>
        <dbReference type="ChEBI" id="CHEBI:18420"/>
        <label>1</label>
    </ligand>
</feature>
<keyword evidence="4 5" id="KW-0057">Aromatic amino acid biosynthesis</keyword>
<evidence type="ECO:0000256" key="1">
    <source>
        <dbReference type="ARBA" id="ARBA00022676"/>
    </source>
</evidence>
<comment type="subunit">
    <text evidence="5">Homodimer.</text>
</comment>
<feature type="binding site" evidence="5">
    <location>
        <position position="78"/>
    </location>
    <ligand>
        <name>anthranilate</name>
        <dbReference type="ChEBI" id="CHEBI:16567"/>
        <label>1</label>
    </ligand>
</feature>
<dbReference type="InterPro" id="IPR035902">
    <property type="entry name" value="Nuc_phospho_transferase"/>
</dbReference>
<evidence type="ECO:0000313" key="8">
    <source>
        <dbReference type="EMBL" id="MEU9580277.1"/>
    </source>
</evidence>
<dbReference type="SUPFAM" id="SSF47648">
    <property type="entry name" value="Nucleoside phosphorylase/phosphoribosyltransferase N-terminal domain"/>
    <property type="match status" value="1"/>
</dbReference>
<keyword evidence="5" id="KW-0460">Magnesium</keyword>
<evidence type="ECO:0000256" key="2">
    <source>
        <dbReference type="ARBA" id="ARBA00022679"/>
    </source>
</evidence>
<comment type="pathway">
    <text evidence="5">Amino-acid biosynthesis; L-tryptophan biosynthesis; L-tryptophan from chorismate: step 2/5.</text>
</comment>
<evidence type="ECO:0000256" key="3">
    <source>
        <dbReference type="ARBA" id="ARBA00022822"/>
    </source>
</evidence>
<feature type="domain" description="Glycosyl transferase family 3" evidence="6">
    <location>
        <begin position="71"/>
        <end position="321"/>
    </location>
</feature>
<feature type="binding site" evidence="5">
    <location>
        <position position="164"/>
    </location>
    <ligand>
        <name>anthranilate</name>
        <dbReference type="ChEBI" id="CHEBI:16567"/>
        <label>2</label>
    </ligand>
</feature>
<comment type="caution">
    <text evidence="5">Lacks conserved residue(s) required for the propagation of feature annotation.</text>
</comment>
<dbReference type="RefSeq" id="WP_280870712.1">
    <property type="nucleotide sequence ID" value="NZ_JBEZNA010000070.1"/>
</dbReference>